<evidence type="ECO:0000256" key="1">
    <source>
        <dbReference type="SAM" id="MobiDB-lite"/>
    </source>
</evidence>
<reference evidence="3 4" key="1">
    <citation type="journal article" date="2017" name="Mol. Biol. Evol.">
        <title>The 4-celled Tetrabaena socialis nuclear genome reveals the essential components for genetic control of cell number at the origin of multicellularity in the volvocine lineage.</title>
        <authorList>
            <person name="Featherston J."/>
            <person name="Arakaki Y."/>
            <person name="Hanschen E.R."/>
            <person name="Ferris P.J."/>
            <person name="Michod R.E."/>
            <person name="Olson B.J.S.C."/>
            <person name="Nozaki H."/>
            <person name="Durand P.M."/>
        </authorList>
    </citation>
    <scope>NUCLEOTIDE SEQUENCE [LARGE SCALE GENOMIC DNA]</scope>
    <source>
        <strain evidence="3 4">NIES-571</strain>
    </source>
</reference>
<dbReference type="InterPro" id="IPR028235">
    <property type="entry name" value="DNAAF3_C"/>
</dbReference>
<dbReference type="EMBL" id="PGGS01004569">
    <property type="protein sequence ID" value="PNG98997.1"/>
    <property type="molecule type" value="Genomic_DNA"/>
</dbReference>
<organism evidence="3 4">
    <name type="scientific">Tetrabaena socialis</name>
    <dbReference type="NCBI Taxonomy" id="47790"/>
    <lineage>
        <taxon>Eukaryota</taxon>
        <taxon>Viridiplantae</taxon>
        <taxon>Chlorophyta</taxon>
        <taxon>core chlorophytes</taxon>
        <taxon>Chlorophyceae</taxon>
        <taxon>CS clade</taxon>
        <taxon>Chlamydomonadales</taxon>
        <taxon>Tetrabaenaceae</taxon>
        <taxon>Tetrabaena</taxon>
    </lineage>
</organism>
<dbReference type="GO" id="GO:0044458">
    <property type="term" value="P:motile cilium assembly"/>
    <property type="evidence" value="ECO:0007669"/>
    <property type="project" value="TreeGrafter"/>
</dbReference>
<dbReference type="GO" id="GO:0070286">
    <property type="term" value="P:axonemal dynein complex assembly"/>
    <property type="evidence" value="ECO:0007669"/>
    <property type="project" value="InterPro"/>
</dbReference>
<dbReference type="PANTHER" id="PTHR22118">
    <property type="entry name" value="DYNEIN ASSEMBLY FACTOR 3, AXONEMAL"/>
    <property type="match status" value="1"/>
</dbReference>
<protein>
    <submittedName>
        <fullName evidence="3">Dynein assembly factor 3, axonemal</fullName>
    </submittedName>
</protein>
<evidence type="ECO:0000259" key="2">
    <source>
        <dbReference type="Pfam" id="PF14740"/>
    </source>
</evidence>
<evidence type="ECO:0000313" key="4">
    <source>
        <dbReference type="Proteomes" id="UP000236333"/>
    </source>
</evidence>
<evidence type="ECO:0000313" key="3">
    <source>
        <dbReference type="EMBL" id="PNG98997.1"/>
    </source>
</evidence>
<feature type="region of interest" description="Disordered" evidence="1">
    <location>
        <begin position="98"/>
        <end position="121"/>
    </location>
</feature>
<dbReference type="InterPro" id="IPR039304">
    <property type="entry name" value="DNAAF3"/>
</dbReference>
<dbReference type="PANTHER" id="PTHR22118:SF14">
    <property type="entry name" value="DYNEIN AXONEMAL ASSEMBLY FACTOR 3"/>
    <property type="match status" value="1"/>
</dbReference>
<accession>A0A2J7ZFF6</accession>
<feature type="domain" description="Dynein assembly factor 3 C-terminal" evidence="2">
    <location>
        <begin position="8"/>
        <end position="108"/>
    </location>
</feature>
<feature type="non-terminal residue" evidence="3">
    <location>
        <position position="1"/>
    </location>
</feature>
<dbReference type="Proteomes" id="UP000236333">
    <property type="component" value="Unassembled WGS sequence"/>
</dbReference>
<dbReference type="AlphaFoldDB" id="A0A2J7ZFF6"/>
<sequence>DFKDRSGRDVGRSVSAWGFWADALNGPYHCFGTLSEEPSFYKMTNKQYCRTAVDLAEHNVLALLHELRTGEPLALGAGGEAHRAKVARGPTSMADLTATAAADAKQHHQQQQQGQGAAVAA</sequence>
<dbReference type="Pfam" id="PF14740">
    <property type="entry name" value="DUF4471"/>
    <property type="match status" value="1"/>
</dbReference>
<comment type="caution">
    <text evidence="3">The sequence shown here is derived from an EMBL/GenBank/DDBJ whole genome shotgun (WGS) entry which is preliminary data.</text>
</comment>
<proteinExistence type="predicted"/>
<feature type="non-terminal residue" evidence="3">
    <location>
        <position position="121"/>
    </location>
</feature>
<gene>
    <name evidence="3" type="ORF">TSOC_015231</name>
</gene>
<dbReference type="OrthoDB" id="538817at2759"/>
<keyword evidence="4" id="KW-1185">Reference proteome</keyword>
<name>A0A2J7ZFF6_9CHLO</name>